<evidence type="ECO:0000313" key="2">
    <source>
        <dbReference type="Proteomes" id="UP000224974"/>
    </source>
</evidence>
<protein>
    <submittedName>
        <fullName evidence="1">Uncharacterized protein</fullName>
    </submittedName>
</protein>
<gene>
    <name evidence="1" type="ORF">CRN84_21610</name>
</gene>
<dbReference type="Proteomes" id="UP000224974">
    <property type="component" value="Unassembled WGS sequence"/>
</dbReference>
<dbReference type="RefSeq" id="WP_029095258.1">
    <property type="nucleotide sequence ID" value="NZ_PDDX01000001.1"/>
</dbReference>
<sequence>MTYYFGDLKIEKTDSFSNVASLLSDVLGVHFYKDENFTFDEILAYMADTAEFEYILYCVPDEEASFYDDISYYHLEVRSTNKGMGGVRKNISSEIKNKIDKCNKLKCEVMKAPERLIE</sequence>
<comment type="caution">
    <text evidence="1">The sequence shown here is derived from an EMBL/GenBank/DDBJ whole genome shotgun (WGS) entry which is preliminary data.</text>
</comment>
<reference evidence="2" key="1">
    <citation type="submission" date="2017-09" db="EMBL/GenBank/DDBJ databases">
        <title>FDA dAtabase for Regulatory Grade micrObial Sequences (FDA-ARGOS): Supporting development and validation of Infectious Disease Dx tests.</title>
        <authorList>
            <person name="Minogue T."/>
            <person name="Wolcott M."/>
            <person name="Wasieloski L."/>
            <person name="Aguilar W."/>
            <person name="Moore D."/>
            <person name="Tallon L."/>
            <person name="Sadzewicz L."/>
            <person name="Ott S."/>
            <person name="Zhao X."/>
            <person name="Nagaraj S."/>
            <person name="Vavikolanu K."/>
            <person name="Aluvathingal J."/>
            <person name="Nadendla S."/>
            <person name="Sichtig H."/>
        </authorList>
    </citation>
    <scope>NUCLEOTIDE SEQUENCE [LARGE SCALE GENOMIC DNA]</scope>
    <source>
        <strain evidence="2">FDAARGOS_387</strain>
    </source>
</reference>
<proteinExistence type="predicted"/>
<dbReference type="STRING" id="1111728.GCA_000427805_02855"/>
<organism evidence="1 2">
    <name type="scientific">Budvicia aquatica</name>
    <dbReference type="NCBI Taxonomy" id="82979"/>
    <lineage>
        <taxon>Bacteria</taxon>
        <taxon>Pseudomonadati</taxon>
        <taxon>Pseudomonadota</taxon>
        <taxon>Gammaproteobacteria</taxon>
        <taxon>Enterobacterales</taxon>
        <taxon>Budviciaceae</taxon>
        <taxon>Budvicia</taxon>
    </lineage>
</organism>
<accession>A0A2C6CYI0</accession>
<keyword evidence="2" id="KW-1185">Reference proteome</keyword>
<dbReference type="AlphaFoldDB" id="A0A2C6CYI0"/>
<evidence type="ECO:0000313" key="1">
    <source>
        <dbReference type="EMBL" id="PHI31739.1"/>
    </source>
</evidence>
<dbReference type="EMBL" id="PDDX01000001">
    <property type="protein sequence ID" value="PHI31739.1"/>
    <property type="molecule type" value="Genomic_DNA"/>
</dbReference>
<name>A0A2C6CYI0_9GAMM</name>